<protein>
    <submittedName>
        <fullName evidence="2">Uncharacterized protein</fullName>
    </submittedName>
</protein>
<keyword evidence="1" id="KW-0472">Membrane</keyword>
<sequence length="131" mass="15420">MKTMMSWKWDKKMKKTKYLSIYNKGTMKKQKEPDMGLIHQNEKYTFINIYVYIFLKKPVDGEADGQNDGEITPATKLRQTAGINSPKQQKALVTSVYLVLFVFVYSMFLLLYFQILTTFIKKKKKKNVDNN</sequence>
<dbReference type="EMBL" id="ASPP01009688">
    <property type="protein sequence ID" value="ETO23810.1"/>
    <property type="molecule type" value="Genomic_DNA"/>
</dbReference>
<feature type="transmembrane region" description="Helical" evidence="1">
    <location>
        <begin position="96"/>
        <end position="116"/>
    </location>
</feature>
<accession>X6NBY9</accession>
<proteinExistence type="predicted"/>
<keyword evidence="1" id="KW-1133">Transmembrane helix</keyword>
<dbReference type="AlphaFoldDB" id="X6NBY9"/>
<dbReference type="Proteomes" id="UP000023152">
    <property type="component" value="Unassembled WGS sequence"/>
</dbReference>
<comment type="caution">
    <text evidence="2">The sequence shown here is derived from an EMBL/GenBank/DDBJ whole genome shotgun (WGS) entry which is preliminary data.</text>
</comment>
<keyword evidence="1" id="KW-0812">Transmembrane</keyword>
<name>X6NBY9_RETFI</name>
<reference evidence="2 3" key="1">
    <citation type="journal article" date="2013" name="Curr. Biol.">
        <title>The Genome of the Foraminiferan Reticulomyxa filosa.</title>
        <authorList>
            <person name="Glockner G."/>
            <person name="Hulsmann N."/>
            <person name="Schleicher M."/>
            <person name="Noegel A.A."/>
            <person name="Eichinger L."/>
            <person name="Gallinger C."/>
            <person name="Pawlowski J."/>
            <person name="Sierra R."/>
            <person name="Euteneuer U."/>
            <person name="Pillet L."/>
            <person name="Moustafa A."/>
            <person name="Platzer M."/>
            <person name="Groth M."/>
            <person name="Szafranski K."/>
            <person name="Schliwa M."/>
        </authorList>
    </citation>
    <scope>NUCLEOTIDE SEQUENCE [LARGE SCALE GENOMIC DNA]</scope>
</reference>
<keyword evidence="3" id="KW-1185">Reference proteome</keyword>
<gene>
    <name evidence="2" type="ORF">RFI_13365</name>
</gene>
<organism evidence="2 3">
    <name type="scientific">Reticulomyxa filosa</name>
    <dbReference type="NCBI Taxonomy" id="46433"/>
    <lineage>
        <taxon>Eukaryota</taxon>
        <taxon>Sar</taxon>
        <taxon>Rhizaria</taxon>
        <taxon>Retaria</taxon>
        <taxon>Foraminifera</taxon>
        <taxon>Monothalamids</taxon>
        <taxon>Reticulomyxidae</taxon>
        <taxon>Reticulomyxa</taxon>
    </lineage>
</organism>
<evidence type="ECO:0000313" key="3">
    <source>
        <dbReference type="Proteomes" id="UP000023152"/>
    </source>
</evidence>
<evidence type="ECO:0000313" key="2">
    <source>
        <dbReference type="EMBL" id="ETO23810.1"/>
    </source>
</evidence>
<evidence type="ECO:0000256" key="1">
    <source>
        <dbReference type="SAM" id="Phobius"/>
    </source>
</evidence>